<accession>A0A5B8VHH1</accession>
<dbReference type="OrthoDB" id="639380at2"/>
<organism evidence="3 4">
    <name type="scientific">Arachidicoccus ginsenosidivorans</name>
    <dbReference type="NCBI Taxonomy" id="496057"/>
    <lineage>
        <taxon>Bacteria</taxon>
        <taxon>Pseudomonadati</taxon>
        <taxon>Bacteroidota</taxon>
        <taxon>Chitinophagia</taxon>
        <taxon>Chitinophagales</taxon>
        <taxon>Chitinophagaceae</taxon>
        <taxon>Arachidicoccus</taxon>
    </lineage>
</organism>
<dbReference type="PROSITE" id="PS50005">
    <property type="entry name" value="TPR"/>
    <property type="match status" value="1"/>
</dbReference>
<evidence type="ECO:0000313" key="3">
    <source>
        <dbReference type="EMBL" id="QEC70719.1"/>
    </source>
</evidence>
<dbReference type="Proteomes" id="UP000321291">
    <property type="component" value="Chromosome"/>
</dbReference>
<dbReference type="Pfam" id="PF14559">
    <property type="entry name" value="TPR_19"/>
    <property type="match status" value="1"/>
</dbReference>
<keyword evidence="4" id="KW-1185">Reference proteome</keyword>
<dbReference type="EMBL" id="CP042434">
    <property type="protein sequence ID" value="QEC70719.1"/>
    <property type="molecule type" value="Genomic_DNA"/>
</dbReference>
<dbReference type="PROSITE" id="PS51257">
    <property type="entry name" value="PROKAR_LIPOPROTEIN"/>
    <property type="match status" value="1"/>
</dbReference>
<dbReference type="InterPro" id="IPR019734">
    <property type="entry name" value="TPR_rpt"/>
</dbReference>
<dbReference type="InterPro" id="IPR011990">
    <property type="entry name" value="TPR-like_helical_dom_sf"/>
</dbReference>
<keyword evidence="2" id="KW-0802">TPR repeat</keyword>
<sequence>MNKTTGLLKGLIGVVVAAIAISGCKQGTEDPHSLLFKQKQADAYLGFLAAHPDSSGLRLLTAQKLDSVGRYKDALCQMDTLLNEDSSKYGLWVVKGNILLDSTDTTGAMAAYSKALTHFQGEEALLAQGVIFALKSEDTCLKIADRILTNQAYSHYIKGLYAAQKADTAAALPLLDKSIQLDPGFAEAYCTKARLWLRLGQSASAKEAVLEGLKHNAHSIELLNTAGTVFEALKEKDSARKYYQQSLRIKPFQPNIQQKISAT</sequence>
<dbReference type="PANTHER" id="PTHR45188">
    <property type="entry name" value="DNAJ PROTEIN P58IPK HOMOLOG"/>
    <property type="match status" value="1"/>
</dbReference>
<gene>
    <name evidence="3" type="ORF">FSB73_02445</name>
</gene>
<evidence type="ECO:0000313" key="4">
    <source>
        <dbReference type="Proteomes" id="UP000321291"/>
    </source>
</evidence>
<proteinExistence type="predicted"/>
<dbReference type="KEGG" id="agi:FSB73_02445"/>
<dbReference type="SMART" id="SM00028">
    <property type="entry name" value="TPR"/>
    <property type="match status" value="4"/>
</dbReference>
<dbReference type="PANTHER" id="PTHR45188:SF2">
    <property type="entry name" value="DNAJ HOMOLOG SUBFAMILY C MEMBER 7"/>
    <property type="match status" value="1"/>
</dbReference>
<evidence type="ECO:0000256" key="2">
    <source>
        <dbReference type="PROSITE-ProRule" id="PRU00339"/>
    </source>
</evidence>
<dbReference type="Gene3D" id="1.25.40.10">
    <property type="entry name" value="Tetratricopeptide repeat domain"/>
    <property type="match status" value="1"/>
</dbReference>
<reference evidence="3 4" key="1">
    <citation type="journal article" date="2017" name="Int. J. Syst. Evol. Microbiol.">
        <title>Arachidicoccus ginsenosidivorans sp. nov., with ginsenoside-converting activity isolated from ginseng cultivating soil.</title>
        <authorList>
            <person name="Siddiqi M.Z."/>
            <person name="Aslam Z."/>
            <person name="Im W.T."/>
        </authorList>
    </citation>
    <scope>NUCLEOTIDE SEQUENCE [LARGE SCALE GENOMIC DNA]</scope>
    <source>
        <strain evidence="3 4">Gsoil 809</strain>
    </source>
</reference>
<name>A0A5B8VHH1_9BACT</name>
<evidence type="ECO:0000256" key="1">
    <source>
        <dbReference type="ARBA" id="ARBA00022737"/>
    </source>
</evidence>
<feature type="repeat" description="TPR" evidence="2">
    <location>
        <begin position="220"/>
        <end position="253"/>
    </location>
</feature>
<dbReference type="RefSeq" id="WP_146779980.1">
    <property type="nucleotide sequence ID" value="NZ_CP042434.1"/>
</dbReference>
<dbReference type="AlphaFoldDB" id="A0A5B8VHH1"/>
<dbReference type="SUPFAM" id="SSF48452">
    <property type="entry name" value="TPR-like"/>
    <property type="match status" value="2"/>
</dbReference>
<protein>
    <submittedName>
        <fullName evidence="3">Tetratricopeptide repeat protein</fullName>
    </submittedName>
</protein>
<keyword evidence="1" id="KW-0677">Repeat</keyword>
<dbReference type="Pfam" id="PF13181">
    <property type="entry name" value="TPR_8"/>
    <property type="match status" value="1"/>
</dbReference>